<sequence length="122" mass="13230">MIVDIGNFSLILSLVLAVYIACSFILGQSLRVNVLIASGRSALYAVPFLVAIATFALVYAFVNDDFSVKYVVENSNLEMPIAYTWVAFYAGNAGSLLFICLVFSVLAIVVSNHVFKRAPLIA</sequence>
<evidence type="ECO:0000256" key="1">
    <source>
        <dbReference type="SAM" id="Phobius"/>
    </source>
</evidence>
<feature type="transmembrane region" description="Helical" evidence="1">
    <location>
        <begin position="6"/>
        <end position="30"/>
    </location>
</feature>
<name>A0A382SMJ2_9ZZZZ</name>
<feature type="non-terminal residue" evidence="2">
    <location>
        <position position="122"/>
    </location>
</feature>
<dbReference type="EMBL" id="UINC01129794">
    <property type="protein sequence ID" value="SVD10427.1"/>
    <property type="molecule type" value="Genomic_DNA"/>
</dbReference>
<keyword evidence="1" id="KW-0472">Membrane</keyword>
<accession>A0A382SMJ2</accession>
<protein>
    <recommendedName>
        <fullName evidence="3">Cytochrome c assembly protein domain-containing protein</fullName>
    </recommendedName>
</protein>
<dbReference type="AlphaFoldDB" id="A0A382SMJ2"/>
<evidence type="ECO:0000313" key="2">
    <source>
        <dbReference type="EMBL" id="SVD10427.1"/>
    </source>
</evidence>
<gene>
    <name evidence="2" type="ORF">METZ01_LOCUS363281</name>
</gene>
<keyword evidence="1" id="KW-1133">Transmembrane helix</keyword>
<reference evidence="2" key="1">
    <citation type="submission" date="2018-05" db="EMBL/GenBank/DDBJ databases">
        <authorList>
            <person name="Lanie J.A."/>
            <person name="Ng W.-L."/>
            <person name="Kazmierczak K.M."/>
            <person name="Andrzejewski T.M."/>
            <person name="Davidsen T.M."/>
            <person name="Wayne K.J."/>
            <person name="Tettelin H."/>
            <person name="Glass J.I."/>
            <person name="Rusch D."/>
            <person name="Podicherti R."/>
            <person name="Tsui H.-C.T."/>
            <person name="Winkler M.E."/>
        </authorList>
    </citation>
    <scope>NUCLEOTIDE SEQUENCE</scope>
</reference>
<keyword evidence="1" id="KW-0812">Transmembrane</keyword>
<proteinExistence type="predicted"/>
<feature type="transmembrane region" description="Helical" evidence="1">
    <location>
        <begin position="42"/>
        <end position="62"/>
    </location>
</feature>
<evidence type="ECO:0008006" key="3">
    <source>
        <dbReference type="Google" id="ProtNLM"/>
    </source>
</evidence>
<organism evidence="2">
    <name type="scientific">marine metagenome</name>
    <dbReference type="NCBI Taxonomy" id="408172"/>
    <lineage>
        <taxon>unclassified sequences</taxon>
        <taxon>metagenomes</taxon>
        <taxon>ecological metagenomes</taxon>
    </lineage>
</organism>
<feature type="transmembrane region" description="Helical" evidence="1">
    <location>
        <begin position="82"/>
        <end position="110"/>
    </location>
</feature>